<comment type="caution">
    <text evidence="1">The sequence shown here is derived from an EMBL/GenBank/DDBJ whole genome shotgun (WGS) entry which is preliminary data.</text>
</comment>
<sequence length="343" mass="39691">MTAILGCSQTIVKGNMNWISKYTFYDLYKDRIDLGPADFLPTDDARFSTFKFLDENTVFLAGSIPKRDSVLGQNNFGFIFISKDKGKRFHQILFPEENVTSITLSTKYSLVETNSNGYSPKGKNVIHLIDNETFKFQKIDEYNSNDKISYKQFNGHYVIYSKDNEKNVFDILTKEMYPLPSDVTEKNYILNDSGVDVTFLKDGNKIVAYNAITKSYKVLRHLKDSYSTIMNTFGEVTLGKANLLNTSGKVYNLDEKELFTISPKEEKGLYRYKNFASKVTGNMPKFEMRYSYDYGKTWKHYSTENFITTSVAKGYYKDKYMVLDVGFYDKNNNNHIMIGEFEK</sequence>
<protein>
    <recommendedName>
        <fullName evidence="3">Exo-alpha-sialidase</fullName>
    </recommendedName>
</protein>
<organism evidence="1 2">
    <name type="scientific">Epilithonimonas ginsengisoli</name>
    <dbReference type="NCBI Taxonomy" id="1245592"/>
    <lineage>
        <taxon>Bacteria</taxon>
        <taxon>Pseudomonadati</taxon>
        <taxon>Bacteroidota</taxon>
        <taxon>Flavobacteriia</taxon>
        <taxon>Flavobacteriales</taxon>
        <taxon>Weeksellaceae</taxon>
        <taxon>Chryseobacterium group</taxon>
        <taxon>Epilithonimonas</taxon>
    </lineage>
</organism>
<proteinExistence type="predicted"/>
<gene>
    <name evidence="1" type="ORF">NG800_018410</name>
</gene>
<accession>A0ABU4JN37</accession>
<keyword evidence="2" id="KW-1185">Reference proteome</keyword>
<dbReference type="RefSeq" id="WP_063971411.1">
    <property type="nucleotide sequence ID" value="NZ_JAMXLT020000050.1"/>
</dbReference>
<evidence type="ECO:0008006" key="3">
    <source>
        <dbReference type="Google" id="ProtNLM"/>
    </source>
</evidence>
<dbReference type="Proteomes" id="UP001204439">
    <property type="component" value="Unassembled WGS sequence"/>
</dbReference>
<evidence type="ECO:0000313" key="1">
    <source>
        <dbReference type="EMBL" id="MDW8550906.1"/>
    </source>
</evidence>
<dbReference type="EMBL" id="JAMXLT020000050">
    <property type="protein sequence ID" value="MDW8550906.1"/>
    <property type="molecule type" value="Genomic_DNA"/>
</dbReference>
<reference evidence="1 2" key="1">
    <citation type="submission" date="2023-11" db="EMBL/GenBank/DDBJ databases">
        <title>First isolation, identification, and characterization of non-pathogenic Epilithonimonas ginsengisoli isolated from diseased farmed rainbow trout (Oncorhynchus mykiss) in Chile.</title>
        <authorList>
            <person name="Miranda C.D."/>
            <person name="Irgang R."/>
            <person name="Concha C."/>
            <person name="Rojas R."/>
            <person name="Avendano R."/>
        </authorList>
    </citation>
    <scope>NUCLEOTIDE SEQUENCE [LARGE SCALE GENOMIC DNA]</scope>
    <source>
        <strain evidence="1 2">FP99</strain>
    </source>
</reference>
<name>A0ABU4JN37_9FLAO</name>
<evidence type="ECO:0000313" key="2">
    <source>
        <dbReference type="Proteomes" id="UP001204439"/>
    </source>
</evidence>